<proteinExistence type="predicted"/>
<evidence type="ECO:0000313" key="1">
    <source>
        <dbReference type="EMBL" id="RIH91055.1"/>
    </source>
</evidence>
<comment type="caution">
    <text evidence="1">The sequence shown here is derived from an EMBL/GenBank/DDBJ whole genome shotgun (WGS) entry which is preliminary data.</text>
</comment>
<dbReference type="OrthoDB" id="9895320at2"/>
<dbReference type="AlphaFoldDB" id="A0A399F5M9"/>
<name>A0A399F5M9_9DEIN</name>
<protein>
    <submittedName>
        <fullName evidence="1">Uncharacterized protein</fullName>
    </submittedName>
</protein>
<gene>
    <name evidence="1" type="ORF">Mgrana_03053</name>
</gene>
<evidence type="ECO:0000313" key="2">
    <source>
        <dbReference type="Proteomes" id="UP000266178"/>
    </source>
</evidence>
<organism evidence="1 2">
    <name type="scientific">Meiothermus granaticius NBRC 107808</name>
    <dbReference type="NCBI Taxonomy" id="1227551"/>
    <lineage>
        <taxon>Bacteria</taxon>
        <taxon>Thermotogati</taxon>
        <taxon>Deinococcota</taxon>
        <taxon>Deinococci</taxon>
        <taxon>Thermales</taxon>
        <taxon>Thermaceae</taxon>
        <taxon>Meiothermus</taxon>
    </lineage>
</organism>
<sequence>MTPRLRQSLLVRVFTTPSPNGLPRATYRLHDLKTGNEVELTSWEELRAYLEHRWPRRLR</sequence>
<keyword evidence="2" id="KW-1185">Reference proteome</keyword>
<dbReference type="Proteomes" id="UP000266178">
    <property type="component" value="Unassembled WGS sequence"/>
</dbReference>
<accession>A0A399F5M9</accession>
<dbReference type="EMBL" id="QWLB01000061">
    <property type="protein sequence ID" value="RIH91055.1"/>
    <property type="molecule type" value="Genomic_DNA"/>
</dbReference>
<reference evidence="1 2" key="1">
    <citation type="submission" date="2018-08" db="EMBL/GenBank/DDBJ databases">
        <title>Meiothermus granaticius genome AF-68 sequencing project.</title>
        <authorList>
            <person name="Da Costa M.S."/>
            <person name="Albuquerque L."/>
            <person name="Raposo P."/>
            <person name="Froufe H.J.C."/>
            <person name="Barroso C.S."/>
            <person name="Egas C."/>
        </authorList>
    </citation>
    <scope>NUCLEOTIDE SEQUENCE [LARGE SCALE GENOMIC DNA]</scope>
    <source>
        <strain evidence="1 2">AF-68</strain>
    </source>
</reference>
<dbReference type="RefSeq" id="WP_119358483.1">
    <property type="nucleotide sequence ID" value="NZ_BJXM01000005.1"/>
</dbReference>